<accession>A0A6F9DY77</accession>
<feature type="compositionally biased region" description="Basic and acidic residues" evidence="14">
    <location>
        <begin position="2541"/>
        <end position="2550"/>
    </location>
</feature>
<feature type="region of interest" description="Disordered" evidence="14">
    <location>
        <begin position="408"/>
        <end position="490"/>
    </location>
</feature>
<dbReference type="SUPFAM" id="SSF57667">
    <property type="entry name" value="beta-beta-alpha zinc fingers"/>
    <property type="match status" value="2"/>
</dbReference>
<feature type="compositionally biased region" description="Basic and acidic residues" evidence="14">
    <location>
        <begin position="2013"/>
        <end position="2028"/>
    </location>
</feature>
<organism evidence="17">
    <name type="scientific">Phallusia mammillata</name>
    <dbReference type="NCBI Taxonomy" id="59560"/>
    <lineage>
        <taxon>Eukaryota</taxon>
        <taxon>Metazoa</taxon>
        <taxon>Chordata</taxon>
        <taxon>Tunicata</taxon>
        <taxon>Ascidiacea</taxon>
        <taxon>Phlebobranchia</taxon>
        <taxon>Ascidiidae</taxon>
        <taxon>Phallusia</taxon>
    </lineage>
</organism>
<evidence type="ECO:0000256" key="4">
    <source>
        <dbReference type="ARBA" id="ARBA00022771"/>
    </source>
</evidence>
<dbReference type="PROSITE" id="PS50071">
    <property type="entry name" value="HOMEOBOX_2"/>
    <property type="match status" value="4"/>
</dbReference>
<keyword evidence="3" id="KW-0677">Repeat</keyword>
<feature type="compositionally biased region" description="Low complexity" evidence="14">
    <location>
        <begin position="1108"/>
        <end position="1123"/>
    </location>
</feature>
<feature type="domain" description="Homeobox" evidence="15">
    <location>
        <begin position="1747"/>
        <end position="1807"/>
    </location>
</feature>
<feature type="domain" description="C2H2-type" evidence="16">
    <location>
        <begin position="1270"/>
        <end position="1298"/>
    </location>
</feature>
<feature type="compositionally biased region" description="Basic and acidic residues" evidence="14">
    <location>
        <begin position="1129"/>
        <end position="1143"/>
    </location>
</feature>
<feature type="DNA-binding region" description="Homeobox" evidence="12">
    <location>
        <begin position="2028"/>
        <end position="2087"/>
    </location>
</feature>
<feature type="DNA-binding region" description="Homeobox" evidence="12">
    <location>
        <begin position="2333"/>
        <end position="2392"/>
    </location>
</feature>
<dbReference type="InterPro" id="IPR013087">
    <property type="entry name" value="Znf_C2H2_type"/>
</dbReference>
<feature type="region of interest" description="Disordered" evidence="14">
    <location>
        <begin position="982"/>
        <end position="1054"/>
    </location>
</feature>
<dbReference type="FunFam" id="1.10.10.60:FF:000064">
    <property type="entry name" value="Zinc finger homeobox protein 4"/>
    <property type="match status" value="1"/>
</dbReference>
<feature type="compositionally biased region" description="Polar residues" evidence="14">
    <location>
        <begin position="1809"/>
        <end position="1846"/>
    </location>
</feature>
<dbReference type="PROSITE" id="PS50157">
    <property type="entry name" value="ZINC_FINGER_C2H2_2"/>
    <property type="match status" value="3"/>
</dbReference>
<dbReference type="SUPFAM" id="SSF46689">
    <property type="entry name" value="Homeodomain-like"/>
    <property type="match status" value="4"/>
</dbReference>
<evidence type="ECO:0000256" key="1">
    <source>
        <dbReference type="ARBA" id="ARBA00004123"/>
    </source>
</evidence>
<dbReference type="GO" id="GO:0005634">
    <property type="term" value="C:nucleus"/>
    <property type="evidence" value="ECO:0007669"/>
    <property type="project" value="UniProtKB-SubCell"/>
</dbReference>
<feature type="region of interest" description="Disordered" evidence="14">
    <location>
        <begin position="1475"/>
        <end position="1506"/>
    </location>
</feature>
<evidence type="ECO:0000256" key="12">
    <source>
        <dbReference type="PROSITE-ProRule" id="PRU00108"/>
    </source>
</evidence>
<keyword evidence="6" id="KW-0805">Transcription regulation</keyword>
<feature type="region of interest" description="Disordered" evidence="14">
    <location>
        <begin position="2456"/>
        <end position="2562"/>
    </location>
</feature>
<feature type="compositionally biased region" description="Basic and acidic residues" evidence="14">
    <location>
        <begin position="1594"/>
        <end position="1605"/>
    </location>
</feature>
<feature type="compositionally biased region" description="Low complexity" evidence="14">
    <location>
        <begin position="1493"/>
        <end position="1503"/>
    </location>
</feature>
<proteinExistence type="evidence at transcript level"/>
<keyword evidence="9" id="KW-0804">Transcription</keyword>
<dbReference type="PROSITE" id="PS00028">
    <property type="entry name" value="ZINC_FINGER_C2H2_1"/>
    <property type="match status" value="6"/>
</dbReference>
<feature type="region of interest" description="Disordered" evidence="14">
    <location>
        <begin position="2252"/>
        <end position="2274"/>
    </location>
</feature>
<evidence type="ECO:0000256" key="2">
    <source>
        <dbReference type="ARBA" id="ARBA00022723"/>
    </source>
</evidence>
<feature type="compositionally biased region" description="Polar residues" evidence="14">
    <location>
        <begin position="2500"/>
        <end position="2510"/>
    </location>
</feature>
<evidence type="ECO:0000256" key="14">
    <source>
        <dbReference type="SAM" id="MobiDB-lite"/>
    </source>
</evidence>
<feature type="domain" description="Homeobox" evidence="15">
    <location>
        <begin position="2026"/>
        <end position="2086"/>
    </location>
</feature>
<dbReference type="SMART" id="SM00355">
    <property type="entry name" value="ZnF_C2H2"/>
    <property type="match status" value="14"/>
</dbReference>
<keyword evidence="8 12" id="KW-0371">Homeobox</keyword>
<evidence type="ECO:0000256" key="6">
    <source>
        <dbReference type="ARBA" id="ARBA00023015"/>
    </source>
</evidence>
<feature type="region of interest" description="Disordered" evidence="14">
    <location>
        <begin position="1192"/>
        <end position="1264"/>
    </location>
</feature>
<feature type="compositionally biased region" description="Polar residues" evidence="14">
    <location>
        <begin position="408"/>
        <end position="427"/>
    </location>
</feature>
<gene>
    <name evidence="17" type="primary">Zfhx4</name>
</gene>
<feature type="DNA-binding region" description="Homeobox" evidence="12">
    <location>
        <begin position="1749"/>
        <end position="1808"/>
    </location>
</feature>
<feature type="compositionally biased region" description="Low complexity" evidence="14">
    <location>
        <begin position="435"/>
        <end position="454"/>
    </location>
</feature>
<dbReference type="PANTHER" id="PTHR45891">
    <property type="entry name" value="ZINC FINGER HOMEOBOX PROTEIN"/>
    <property type="match status" value="1"/>
</dbReference>
<feature type="region of interest" description="Disordered" evidence="14">
    <location>
        <begin position="1807"/>
        <end position="1851"/>
    </location>
</feature>
<keyword evidence="2" id="KW-0479">Metal-binding</keyword>
<evidence type="ECO:0000256" key="3">
    <source>
        <dbReference type="ARBA" id="ARBA00022737"/>
    </source>
</evidence>
<feature type="region of interest" description="Disordered" evidence="14">
    <location>
        <begin position="2579"/>
        <end position="2602"/>
    </location>
</feature>
<evidence type="ECO:0000256" key="8">
    <source>
        <dbReference type="ARBA" id="ARBA00023155"/>
    </source>
</evidence>
<dbReference type="GO" id="GO:0008270">
    <property type="term" value="F:zinc ion binding"/>
    <property type="evidence" value="ECO:0007669"/>
    <property type="project" value="UniProtKB-KW"/>
</dbReference>
<feature type="compositionally biased region" description="Low complexity" evidence="14">
    <location>
        <begin position="233"/>
        <end position="243"/>
    </location>
</feature>
<dbReference type="InterPro" id="IPR009057">
    <property type="entry name" value="Homeodomain-like_sf"/>
</dbReference>
<feature type="region of interest" description="Disordered" evidence="14">
    <location>
        <begin position="1955"/>
        <end position="2028"/>
    </location>
</feature>
<evidence type="ECO:0000313" key="17">
    <source>
        <dbReference type="EMBL" id="CAB3267916.1"/>
    </source>
</evidence>
<feature type="domain" description="C2H2-type" evidence="16">
    <location>
        <begin position="952"/>
        <end position="980"/>
    </location>
</feature>
<dbReference type="CDD" id="cd00086">
    <property type="entry name" value="homeodomain"/>
    <property type="match status" value="4"/>
</dbReference>
<feature type="compositionally biased region" description="Polar residues" evidence="14">
    <location>
        <begin position="1959"/>
        <end position="1971"/>
    </location>
</feature>
<evidence type="ECO:0000256" key="5">
    <source>
        <dbReference type="ARBA" id="ARBA00022833"/>
    </source>
</evidence>
<evidence type="ECO:0000256" key="10">
    <source>
        <dbReference type="ARBA" id="ARBA00023242"/>
    </source>
</evidence>
<evidence type="ECO:0000256" key="13">
    <source>
        <dbReference type="RuleBase" id="RU000682"/>
    </source>
</evidence>
<keyword evidence="5" id="KW-0862">Zinc</keyword>
<dbReference type="InterPro" id="IPR001356">
    <property type="entry name" value="HD"/>
</dbReference>
<dbReference type="GO" id="GO:0000981">
    <property type="term" value="F:DNA-binding transcription factor activity, RNA polymerase II-specific"/>
    <property type="evidence" value="ECO:0007669"/>
    <property type="project" value="InterPro"/>
</dbReference>
<name>A0A6F9DY77_9ASCI</name>
<dbReference type="InterPro" id="IPR051968">
    <property type="entry name" value="ZnFinger_Homeobox_TR"/>
</dbReference>
<dbReference type="PANTHER" id="PTHR45891:SF3">
    <property type="entry name" value="ZINC FINGER PROTEIN 2"/>
    <property type="match status" value="1"/>
</dbReference>
<feature type="compositionally biased region" description="Low complexity" evidence="14">
    <location>
        <begin position="2307"/>
        <end position="2324"/>
    </location>
</feature>
<feature type="compositionally biased region" description="Polar residues" evidence="14">
    <location>
        <begin position="2256"/>
        <end position="2269"/>
    </location>
</feature>
<evidence type="ECO:0000256" key="11">
    <source>
        <dbReference type="PROSITE-ProRule" id="PRU00042"/>
    </source>
</evidence>
<feature type="compositionally biased region" description="Low complexity" evidence="14">
    <location>
        <begin position="2456"/>
        <end position="2473"/>
    </location>
</feature>
<dbReference type="Gene3D" id="1.10.10.60">
    <property type="entry name" value="Homeodomain-like"/>
    <property type="match status" value="4"/>
</dbReference>
<feature type="region of interest" description="Disordered" evidence="14">
    <location>
        <begin position="1594"/>
        <end position="1636"/>
    </location>
</feature>
<reference evidence="17" key="1">
    <citation type="submission" date="2020-04" db="EMBL/GenBank/DDBJ databases">
        <authorList>
            <person name="Neveu A P."/>
        </authorList>
    </citation>
    <scope>NUCLEOTIDE SEQUENCE</scope>
    <source>
        <tissue evidence="17">Whole embryo</tissue>
    </source>
</reference>
<feature type="domain" description="Homeobox" evidence="15">
    <location>
        <begin position="2331"/>
        <end position="2391"/>
    </location>
</feature>
<dbReference type="Pfam" id="PF00096">
    <property type="entry name" value="zf-C2H2"/>
    <property type="match status" value="1"/>
</dbReference>
<dbReference type="InterPro" id="IPR036236">
    <property type="entry name" value="Znf_C2H2_sf"/>
</dbReference>
<feature type="compositionally biased region" description="Polar residues" evidence="14">
    <location>
        <begin position="2551"/>
        <end position="2562"/>
    </location>
</feature>
<dbReference type="PROSITE" id="PS00027">
    <property type="entry name" value="HOMEOBOX_1"/>
    <property type="match status" value="2"/>
</dbReference>
<protein>
    <submittedName>
        <fullName evidence="17">Zinc finger homeobox protein 4-like</fullName>
    </submittedName>
</protein>
<dbReference type="SMART" id="SM00451">
    <property type="entry name" value="ZnF_U1"/>
    <property type="match status" value="5"/>
</dbReference>
<dbReference type="InterPro" id="IPR003604">
    <property type="entry name" value="Matrin/U1-like-C_Znf_C2H2"/>
</dbReference>
<dbReference type="FunFam" id="3.30.160.60:FF:000081">
    <property type="entry name" value="Zinc finger homeobox protein 4"/>
    <property type="match status" value="1"/>
</dbReference>
<dbReference type="GO" id="GO:0000978">
    <property type="term" value="F:RNA polymerase II cis-regulatory region sequence-specific DNA binding"/>
    <property type="evidence" value="ECO:0007669"/>
    <property type="project" value="TreeGrafter"/>
</dbReference>
<keyword evidence="4 11" id="KW-0863">Zinc-finger</keyword>
<feature type="region of interest" description="Disordered" evidence="14">
    <location>
        <begin position="1092"/>
        <end position="1165"/>
    </location>
</feature>
<feature type="region of interest" description="Disordered" evidence="14">
    <location>
        <begin position="2307"/>
        <end position="2334"/>
    </location>
</feature>
<dbReference type="EMBL" id="LR792054">
    <property type="protein sequence ID" value="CAB3267916.1"/>
    <property type="molecule type" value="mRNA"/>
</dbReference>
<feature type="compositionally biased region" description="Basic and acidic residues" evidence="14">
    <location>
        <begin position="1192"/>
        <end position="1219"/>
    </location>
</feature>
<feature type="domain" description="C2H2-type" evidence="16">
    <location>
        <begin position="309"/>
        <end position="337"/>
    </location>
</feature>
<dbReference type="Gene3D" id="3.30.160.60">
    <property type="entry name" value="Classic Zinc Finger"/>
    <property type="match status" value="2"/>
</dbReference>
<sequence>MQINAAENDATSTEQRSESQILMCFPCRLTFDSMTSFQKHVTSEHDVTMNERERLISEGKGAGIVLQKSSTGKSILCFLEKIQAPKQDVTGTDEPPVVMEADVAMSGDQNLHGNKQKTETDVIKLGGSPSPKPDKDHEVGKYHCDVTTSQSDVTPKANDVTQVLDLSNANNLVSCQPQGSMPFSGDVTSSINLPTMLVGAPERDVLRSSVSVISTKGFSPPCNLEERQNANLPTTDTSPPRTSSADEIPASSMKENRYVSAHEDEHESRGLFRAQEMQKSDAMMLNTSTSVDPMFSMSLFQSRNSCKTLKCPKCNWHYKYRQTLEAHMKEKHMEDTTDCAYCNAGQAHPRLSRGESYSCGYKPFKCNVCNYSTTTKGNLSIHMQSDKHLYNARTMQHRQQECLRQAATSTFTPPRVQGNQSETTTSLMDDVQLTSRSPSSESYNSNYRDSSKSTPNRRRRTSSKTNSSTDGNVSASSVPSARREPSTSGKWRCDVCGYETTIARNLRIHNTSEKHAQNVALMERGLMGKIRQNGEDLQTEQNDANRLGAPQGMMDYYTTALKSLQQNHNLNNDVNGRMATDDAEKARKLQADYLQQQLLISQQQQLLLAQQYQQLMVAAAAASTLQQRLSSGDEDRGAAELLVNQAKQLQNAHLWKQLFPNVANNDGDANASLPAGKAMTGNSGVNSKVTSSFMFSCDVCGVFGTDDLASLEAHTRRMRHSDVTNDALNNEWIMRTPRDGYFCRLCKYTTPLKTNFNLHCKTEKHTNKLNLIAHVREGGAATEWMITHVINGNITQSVACNTCQFVTHSLEKLKQHCSSEQHQGVQTVCQFLHNYMKRRCEAINKTGRSSDLNLTLRCLACGDFKTPYIVEMVRHMQTSEHQIQLQRHNNPPMTTLQDVVAIEADEEPENPKEENSVKMETDKECHYCNYVTDDDDRLKMHIMMQHSDQPPTQCPLCQEYFKDNMHLQVHLMQFHKISLPTGADDVTNSESPEKVSSRPGSAQESSKSPKEAGNFSLSIDQSEVKNEPRASSIFKPNETEMNVSSAMDVEESPKNDLKELTTNLDPKQLMTSSPHDVKNQIQQHNDVIAEQRTTSTENENQNEIANRPLSPSTPSDSYSRSCPNLAAIFDHDAKPSDSAKEQDNIGGFPDPSTKPKRTRIRSCPVVESSRSRACLDLLTNYGLEQALHYVENRSPENRNKAKSFKIDQEEKKSPPREPQDVNSNPNEGGAPVAEDRAENVQVKTSMESTERGSPEAGSEGVGKGNDDEVLSCQYCGKEFTGLWILKAHEEVAHGVCIPTKKIQKVASAYSDQFWVKVRDQIGANPDQGSATEQNDLLMAQATPPSGINGVNQEQAKEMQQQMVLKAILGAQSGGNQWESAGIQDATGNQLYMNEALPGNVLSMNLYSALLQMQAQSLGLTPFQLLANAAAAQQIQQQMNIGSGVGGLLRHPDTTGRAGATPLNFAPGLTALPNQGLNQVPSFDNFPKKDLGKTSTSSSSQPPQMEIPVKRPRTRITDDQLKILRANFDINNSPTEEQIEQMASQTGLPPKVIKHWFRNTLFKERQRSKDSPYNFNIPPITSLEDAYKKSSIKEEPMFREKTDTKPQDANQSLTSSLKMEVPSQHRRNLTPPEDTSHEMNNILINDASRITNSGEILRRLAKSPSSEETVSTHPSLLNNALSLVPHQSSFQQRMKKEEISVHQEQENKPQPKLPSYNFPSLSMDTRNDSYYYDNHSTTDASMTSQSGSCRRTPRTRFTDYQLQVLQEFFDRNAYPKDDDLDRMSTALNLSTRVIVVWFQNARQKARKSLEQQQQTQNADGDNLQVNSASPDLSEVRSMTQQQQNDSASPGVEDLARRALNEVSKTISRRIVESDGVKEQRRGKPNPEVNALPCQYCDATFTSSDSWKQHHQQHVMASMFGQYMYMQGLVGENTGDEKPMGNTADGKPTFAEQTYGKIPKQWNQSNMMGSQSGIKEEKTNSSSYKRKMSISPTLSSSSSTSPYQNSQLGSFKSKGPFDNDKEGAGVQKDPKRLRTTITPEQLEFLYKQYLIDSSPSRKVIEQISEVVGLKKRVVQVWFQNTRARERKGQFRSSVARCVTGQMTHYKFCQLCRMVFRSKVELDAHLQIKHGQDDVSSASPPEKKFKSELSMPTITSNDVSKPENFVQIKGETSSNMQNPMDQVNKSFGNITNAASRDNNNNVASTSTNQSQAFYDAIGQQGVDLQKKLASLYSGGAKEFPAPALFNFPPTGGAAVPNSAVKSQSRESTSPKQEVSIERQPVVTQQYDHAVTSAVLPFSRNSMPEMTFASVSKPSSSVSGTSPTSVAPAESGILPPPKRYRTQMSSSQVRALKSCFKACKTPSLPECELIGSEVGLPKRVVQVWFQNSRAKEKKYKLKQPQNDVNGNFVEEFLVKECEICYPAVHFASQQHAREHTFSRSHLQQLVRHLEYEASSGCGVSQHSPASSYDSSDAAFLSEPSYSPPTQVRAPSPLTSFAATGGGDSQLSGHVTLTVSRVGERGNFHAQPGSEEDRRFSSAPSDNSAEENRFQHGEEQNSNSTNSAVSQNRNELLEQYQQAMQQFLANQQQEGATEGTDEDKHRNLQQIQSALQQSVFQMFQLSQSSGAELADK</sequence>
<feature type="domain" description="Homeobox" evidence="15">
    <location>
        <begin position="1506"/>
        <end position="1566"/>
    </location>
</feature>
<dbReference type="SMART" id="SM00389">
    <property type="entry name" value="HOX"/>
    <property type="match status" value="4"/>
</dbReference>
<feature type="compositionally biased region" description="Low complexity" evidence="14">
    <location>
        <begin position="1987"/>
        <end position="2006"/>
    </location>
</feature>
<feature type="DNA-binding region" description="Homeobox" evidence="12">
    <location>
        <begin position="1508"/>
        <end position="1567"/>
    </location>
</feature>
<dbReference type="Pfam" id="PF00046">
    <property type="entry name" value="Homeodomain"/>
    <property type="match status" value="4"/>
</dbReference>
<comment type="subcellular location">
    <subcellularLocation>
        <location evidence="1 12 13">Nucleus</location>
    </subcellularLocation>
</comment>
<evidence type="ECO:0000259" key="15">
    <source>
        <dbReference type="PROSITE" id="PS50071"/>
    </source>
</evidence>
<keyword evidence="10 12" id="KW-0539">Nucleus</keyword>
<keyword evidence="7 12" id="KW-0238">DNA-binding</keyword>
<feature type="compositionally biased region" description="Polar residues" evidence="14">
    <location>
        <begin position="1092"/>
        <end position="1104"/>
    </location>
</feature>
<evidence type="ECO:0000259" key="16">
    <source>
        <dbReference type="PROSITE" id="PS50157"/>
    </source>
</evidence>
<evidence type="ECO:0000256" key="9">
    <source>
        <dbReference type="ARBA" id="ARBA00023163"/>
    </source>
</evidence>
<feature type="region of interest" description="Disordered" evidence="14">
    <location>
        <begin position="217"/>
        <end position="257"/>
    </location>
</feature>
<evidence type="ECO:0000256" key="7">
    <source>
        <dbReference type="ARBA" id="ARBA00023125"/>
    </source>
</evidence>
<feature type="compositionally biased region" description="Polar residues" evidence="14">
    <location>
        <begin position="470"/>
        <end position="479"/>
    </location>
</feature>
<feature type="compositionally biased region" description="Polar residues" evidence="14">
    <location>
        <begin position="1606"/>
        <end position="1616"/>
    </location>
</feature>
<dbReference type="InterPro" id="IPR017970">
    <property type="entry name" value="Homeobox_CS"/>
</dbReference>